<organism evidence="1 2">
    <name type="scientific">Caenimonas sedimenti</name>
    <dbReference type="NCBI Taxonomy" id="2596921"/>
    <lineage>
        <taxon>Bacteria</taxon>
        <taxon>Pseudomonadati</taxon>
        <taxon>Pseudomonadota</taxon>
        <taxon>Betaproteobacteria</taxon>
        <taxon>Burkholderiales</taxon>
        <taxon>Comamonadaceae</taxon>
        <taxon>Caenimonas</taxon>
    </lineage>
</organism>
<accession>A0A562ZRG8</accession>
<dbReference type="Proteomes" id="UP000318199">
    <property type="component" value="Unassembled WGS sequence"/>
</dbReference>
<name>A0A562ZRG8_9BURK</name>
<dbReference type="EMBL" id="VOBQ01000011">
    <property type="protein sequence ID" value="TWO70754.1"/>
    <property type="molecule type" value="Genomic_DNA"/>
</dbReference>
<keyword evidence="2" id="KW-1185">Reference proteome</keyword>
<reference evidence="1 2" key="1">
    <citation type="submission" date="2019-07" db="EMBL/GenBank/DDBJ databases">
        <title>Caenimonas sedimenti sp. nov., isolated from activated sludge.</title>
        <authorList>
            <person name="Xu J."/>
        </authorList>
    </citation>
    <scope>NUCLEOTIDE SEQUENCE [LARGE SCALE GENOMIC DNA]</scope>
    <source>
        <strain evidence="1 2">HX-9-20</strain>
    </source>
</reference>
<comment type="caution">
    <text evidence="1">The sequence shown here is derived from an EMBL/GenBank/DDBJ whole genome shotgun (WGS) entry which is preliminary data.</text>
</comment>
<evidence type="ECO:0000313" key="2">
    <source>
        <dbReference type="Proteomes" id="UP000318199"/>
    </source>
</evidence>
<protein>
    <submittedName>
        <fullName evidence="1">Uncharacterized protein</fullName>
    </submittedName>
</protein>
<gene>
    <name evidence="1" type="ORF">FN976_14500</name>
</gene>
<dbReference type="AlphaFoldDB" id="A0A562ZRG8"/>
<dbReference type="RefSeq" id="WP_145893750.1">
    <property type="nucleotide sequence ID" value="NZ_VOBQ01000011.1"/>
</dbReference>
<evidence type="ECO:0000313" key="1">
    <source>
        <dbReference type="EMBL" id="TWO70754.1"/>
    </source>
</evidence>
<dbReference type="OrthoDB" id="9999742at2"/>
<sequence length="76" mass="8356">MNFTSILMSVCCSEELGNCHQTPTLIGCIFLRNLAAHRTLRLLFLPAFAAISEALNYLTFLKSLSTARVFADSLCA</sequence>
<proteinExistence type="predicted"/>